<evidence type="ECO:0008006" key="4">
    <source>
        <dbReference type="Google" id="ProtNLM"/>
    </source>
</evidence>
<dbReference type="AlphaFoldDB" id="A0A6M1T0B9"/>
<keyword evidence="3" id="KW-1185">Reference proteome</keyword>
<protein>
    <recommendedName>
        <fullName evidence="4">Porin family protein</fullName>
    </recommendedName>
</protein>
<dbReference type="EMBL" id="JAALLS010000013">
    <property type="protein sequence ID" value="NGP88926.1"/>
    <property type="molecule type" value="Genomic_DNA"/>
</dbReference>
<organism evidence="2 3">
    <name type="scientific">Fodinibius halophilus</name>
    <dbReference type="NCBI Taxonomy" id="1736908"/>
    <lineage>
        <taxon>Bacteria</taxon>
        <taxon>Pseudomonadati</taxon>
        <taxon>Balneolota</taxon>
        <taxon>Balneolia</taxon>
        <taxon>Balneolales</taxon>
        <taxon>Balneolaceae</taxon>
        <taxon>Fodinibius</taxon>
    </lineage>
</organism>
<evidence type="ECO:0000313" key="3">
    <source>
        <dbReference type="Proteomes" id="UP000479132"/>
    </source>
</evidence>
<sequence length="161" mass="17558">MKIVTKSFLFSLLLFMASSTAFAQNQPAAGNVGISASVQGQQINFQLPFWTSESVSIAPIFGLDYREDNFTTLNIGIYPRFYQDIGSDFGAFLGARGLLRYTSPNVGDNETDILIGPTGGGEYYLSEHFSLGVEGQLNFLLNDNGSNRLSTGTAVMATYYF</sequence>
<reference evidence="2 3" key="1">
    <citation type="submission" date="2020-02" db="EMBL/GenBank/DDBJ databases">
        <title>Aliifodinibius halophilus 2W32, complete genome.</title>
        <authorList>
            <person name="Li Y."/>
            <person name="Wu S."/>
        </authorList>
    </citation>
    <scope>NUCLEOTIDE SEQUENCE [LARGE SCALE GENOMIC DNA]</scope>
    <source>
        <strain evidence="2 3">2W32</strain>
    </source>
</reference>
<feature type="signal peptide" evidence="1">
    <location>
        <begin position="1"/>
        <end position="23"/>
    </location>
</feature>
<dbReference type="Proteomes" id="UP000479132">
    <property type="component" value="Unassembled WGS sequence"/>
</dbReference>
<accession>A0A6M1T0B9</accession>
<dbReference type="RefSeq" id="WP_165269143.1">
    <property type="nucleotide sequence ID" value="NZ_JAALLS010000013.1"/>
</dbReference>
<gene>
    <name evidence="2" type="ORF">G3569_11205</name>
</gene>
<keyword evidence="1" id="KW-0732">Signal</keyword>
<feature type="chain" id="PRO_5026994702" description="Porin family protein" evidence="1">
    <location>
        <begin position="24"/>
        <end position="161"/>
    </location>
</feature>
<evidence type="ECO:0000256" key="1">
    <source>
        <dbReference type="SAM" id="SignalP"/>
    </source>
</evidence>
<dbReference type="InterPro" id="IPR011250">
    <property type="entry name" value="OMP/PagP_B-barrel"/>
</dbReference>
<name>A0A6M1T0B9_9BACT</name>
<proteinExistence type="predicted"/>
<comment type="caution">
    <text evidence="2">The sequence shown here is derived from an EMBL/GenBank/DDBJ whole genome shotgun (WGS) entry which is preliminary data.</text>
</comment>
<evidence type="ECO:0000313" key="2">
    <source>
        <dbReference type="EMBL" id="NGP88926.1"/>
    </source>
</evidence>
<dbReference type="SUPFAM" id="SSF56925">
    <property type="entry name" value="OMPA-like"/>
    <property type="match status" value="1"/>
</dbReference>